<feature type="region of interest" description="Disordered" evidence="1">
    <location>
        <begin position="1"/>
        <end position="47"/>
    </location>
</feature>
<feature type="compositionally biased region" description="Basic and acidic residues" evidence="1">
    <location>
        <begin position="19"/>
        <end position="32"/>
    </location>
</feature>
<organism evidence="2 3">
    <name type="scientific">Deinococcus yavapaiensis KR-236</name>
    <dbReference type="NCBI Taxonomy" id="694435"/>
    <lineage>
        <taxon>Bacteria</taxon>
        <taxon>Thermotogati</taxon>
        <taxon>Deinococcota</taxon>
        <taxon>Deinococci</taxon>
        <taxon>Deinococcales</taxon>
        <taxon>Deinococcaceae</taxon>
        <taxon>Deinococcus</taxon>
    </lineage>
</organism>
<dbReference type="Proteomes" id="UP000248326">
    <property type="component" value="Unassembled WGS sequence"/>
</dbReference>
<feature type="region of interest" description="Disordered" evidence="1">
    <location>
        <begin position="144"/>
        <end position="167"/>
    </location>
</feature>
<accession>A0A318S7B0</accession>
<comment type="caution">
    <text evidence="2">The sequence shown here is derived from an EMBL/GenBank/DDBJ whole genome shotgun (WGS) entry which is preliminary data.</text>
</comment>
<sequence>MTHETTRTRPSGNGRRTHLRDVENAVRADVLRDPSPSGASHTVHTQRYIHSPTASSEEHEQSPKAHDRRVRHRRIGRFARREEEAATCTVRFIAPTHAIRGRERRQVMLHVLGTSFVEVHETPSVRTARVTSARFGAHDLLDLGPRRGRGSARRTTAETSGSAASVRPNVTWSVTERAQMGYNTRLECPHSPRGFFAVRV</sequence>
<reference evidence="2 3" key="1">
    <citation type="submission" date="2018-06" db="EMBL/GenBank/DDBJ databases">
        <title>Genomic Encyclopedia of Type Strains, Phase IV (KMG-IV): sequencing the most valuable type-strain genomes for metagenomic binning, comparative biology and taxonomic classification.</title>
        <authorList>
            <person name="Goeker M."/>
        </authorList>
    </citation>
    <scope>NUCLEOTIDE SEQUENCE [LARGE SCALE GENOMIC DNA]</scope>
    <source>
        <strain evidence="2 3">DSM 18048</strain>
    </source>
</reference>
<proteinExistence type="predicted"/>
<keyword evidence="3" id="KW-1185">Reference proteome</keyword>
<dbReference type="AlphaFoldDB" id="A0A318S7B0"/>
<evidence type="ECO:0000256" key="1">
    <source>
        <dbReference type="SAM" id="MobiDB-lite"/>
    </source>
</evidence>
<evidence type="ECO:0000313" key="2">
    <source>
        <dbReference type="EMBL" id="PYE54737.1"/>
    </source>
</evidence>
<protein>
    <submittedName>
        <fullName evidence="2">Uncharacterized protein</fullName>
    </submittedName>
</protein>
<name>A0A318S7B0_9DEIO</name>
<gene>
    <name evidence="2" type="ORF">DES52_1047</name>
</gene>
<evidence type="ECO:0000313" key="3">
    <source>
        <dbReference type="Proteomes" id="UP000248326"/>
    </source>
</evidence>
<dbReference type="EMBL" id="QJSX01000004">
    <property type="protein sequence ID" value="PYE54737.1"/>
    <property type="molecule type" value="Genomic_DNA"/>
</dbReference>